<feature type="non-terminal residue" evidence="7">
    <location>
        <position position="153"/>
    </location>
</feature>
<dbReference type="SMART" id="SM00020">
    <property type="entry name" value="Tryp_SPc"/>
    <property type="match status" value="1"/>
</dbReference>
<evidence type="ECO:0000256" key="3">
    <source>
        <dbReference type="ARBA" id="ARBA00022801"/>
    </source>
</evidence>
<dbReference type="GO" id="GO:0004252">
    <property type="term" value="F:serine-type endopeptidase activity"/>
    <property type="evidence" value="ECO:0007669"/>
    <property type="project" value="InterPro"/>
</dbReference>
<dbReference type="InterPro" id="IPR001254">
    <property type="entry name" value="Trypsin_dom"/>
</dbReference>
<proteinExistence type="evidence at transcript level"/>
<evidence type="ECO:0000313" key="7">
    <source>
        <dbReference type="EMBL" id="ACI45401.1"/>
    </source>
</evidence>
<dbReference type="EMBL" id="FJ217717">
    <property type="protein sequence ID" value="ACI45401.1"/>
    <property type="molecule type" value="mRNA"/>
</dbReference>
<evidence type="ECO:0000256" key="2">
    <source>
        <dbReference type="ARBA" id="ARBA00022670"/>
    </source>
</evidence>
<evidence type="ECO:0000256" key="1">
    <source>
        <dbReference type="ARBA" id="ARBA00007664"/>
    </source>
</evidence>
<dbReference type="InterPro" id="IPR043504">
    <property type="entry name" value="Peptidase_S1_PA_chymotrypsin"/>
</dbReference>
<dbReference type="PROSITE" id="PS50240">
    <property type="entry name" value="TRYPSIN_DOM"/>
    <property type="match status" value="1"/>
</dbReference>
<dbReference type="PANTHER" id="PTHR24276:SF91">
    <property type="entry name" value="AT26814P-RELATED"/>
    <property type="match status" value="1"/>
</dbReference>
<dbReference type="PANTHER" id="PTHR24276">
    <property type="entry name" value="POLYSERASE-RELATED"/>
    <property type="match status" value="1"/>
</dbReference>
<protein>
    <submittedName>
        <fullName evidence="7">Putative chymotrypsin</fullName>
    </submittedName>
</protein>
<dbReference type="GO" id="GO:0006508">
    <property type="term" value="P:proteolysis"/>
    <property type="evidence" value="ECO:0007669"/>
    <property type="project" value="UniProtKB-KW"/>
</dbReference>
<keyword evidence="5" id="KW-1015">Disulfide bond</keyword>
<dbReference type="AlphaFoldDB" id="B6EAZ2"/>
<dbReference type="MEROPS" id="S01.040"/>
<keyword evidence="3" id="KW-0378">Hydrolase</keyword>
<dbReference type="Gene3D" id="2.40.10.10">
    <property type="entry name" value="Trypsin-like serine proteases"/>
    <property type="match status" value="2"/>
</dbReference>
<dbReference type="CDD" id="cd00190">
    <property type="entry name" value="Tryp_SPc"/>
    <property type="match status" value="1"/>
</dbReference>
<evidence type="ECO:0000259" key="6">
    <source>
        <dbReference type="PROSITE" id="PS50240"/>
    </source>
</evidence>
<name>B6EAZ2_9NEOP</name>
<keyword evidence="2" id="KW-0645">Protease</keyword>
<dbReference type="InterPro" id="IPR001314">
    <property type="entry name" value="Peptidase_S1A"/>
</dbReference>
<dbReference type="PROSITE" id="PS00134">
    <property type="entry name" value="TRYPSIN_HIS"/>
    <property type="match status" value="1"/>
</dbReference>
<feature type="domain" description="Peptidase S1" evidence="6">
    <location>
        <begin position="1"/>
        <end position="153"/>
    </location>
</feature>
<dbReference type="InterPro" id="IPR009003">
    <property type="entry name" value="Peptidase_S1_PA"/>
</dbReference>
<dbReference type="Pfam" id="PF00089">
    <property type="entry name" value="Trypsin"/>
    <property type="match status" value="1"/>
</dbReference>
<keyword evidence="4" id="KW-0720">Serine protease</keyword>
<dbReference type="SUPFAM" id="SSF50494">
    <property type="entry name" value="Trypsin-like serine proteases"/>
    <property type="match status" value="1"/>
</dbReference>
<dbReference type="PRINTS" id="PR00722">
    <property type="entry name" value="CHYMOTRYPSIN"/>
</dbReference>
<organism evidence="7">
    <name type="scientific">Antheraea assamensis</name>
    <name type="common">Indian muga silkmoth</name>
    <dbReference type="NCBI Taxonomy" id="91021"/>
    <lineage>
        <taxon>Eukaryota</taxon>
        <taxon>Metazoa</taxon>
        <taxon>Ecdysozoa</taxon>
        <taxon>Arthropoda</taxon>
        <taxon>Hexapoda</taxon>
        <taxon>Insecta</taxon>
        <taxon>Pterygota</taxon>
        <taxon>Neoptera</taxon>
        <taxon>Endopterygota</taxon>
        <taxon>Lepidoptera</taxon>
        <taxon>Glossata</taxon>
        <taxon>Ditrysia</taxon>
        <taxon>Bombycoidea</taxon>
        <taxon>Saturniidae</taxon>
        <taxon>Saturniinae</taxon>
        <taxon>Saturniini</taxon>
        <taxon>Antheraea</taxon>
    </lineage>
</organism>
<accession>B6EAZ2</accession>
<evidence type="ECO:0000256" key="4">
    <source>
        <dbReference type="ARBA" id="ARBA00022825"/>
    </source>
</evidence>
<dbReference type="InterPro" id="IPR050430">
    <property type="entry name" value="Peptidase_S1"/>
</dbReference>
<comment type="similarity">
    <text evidence="1">Belongs to the peptidase S1 family.</text>
</comment>
<reference evidence="7" key="1">
    <citation type="journal article" date="2011" name="Insect Mol. Biol.">
        <title>Expression of diverse midgut serine proteinases in the sericigenous Lepidoptera Antheraea assamensis (Helfer) is influenced by choice of host plant species.</title>
        <authorList>
            <person name="Saikia M."/>
            <person name="Singh Y.T."/>
            <person name="Bhattacharya A."/>
            <person name="Mazumdar-Leighton S."/>
        </authorList>
    </citation>
    <scope>NUCLEOTIDE SEQUENCE</scope>
    <source>
        <tissue evidence="7">Midgut</tissue>
    </source>
</reference>
<evidence type="ECO:0000256" key="5">
    <source>
        <dbReference type="ARBA" id="ARBA00023157"/>
    </source>
</evidence>
<dbReference type="InterPro" id="IPR018114">
    <property type="entry name" value="TRYPSIN_HIS"/>
</dbReference>
<sequence>IVTAAHCQYDGLITAQSMTVVLGSNTMFSGGTRLTSRDIVMHALWNPRSMENDIAVIRIPSVIMSTVIQPISLPRDADMNLDFVGQVALASGYGLTSDGGSIGLTQRLSSVNLPIITNAECAAVYGPVVHASNICTSGAGGQGTCQGDSGGPS</sequence>
<feature type="non-terminal residue" evidence="7">
    <location>
        <position position="1"/>
    </location>
</feature>